<dbReference type="InterPro" id="IPR001789">
    <property type="entry name" value="Sig_transdc_resp-reg_receiver"/>
</dbReference>
<dbReference type="Gene3D" id="3.40.50.2300">
    <property type="match status" value="1"/>
</dbReference>
<keyword evidence="4" id="KW-1185">Reference proteome</keyword>
<dbReference type="InterPro" id="IPR011006">
    <property type="entry name" value="CheY-like_superfamily"/>
</dbReference>
<dbReference type="SUPFAM" id="SSF52172">
    <property type="entry name" value="CheY-like"/>
    <property type="match status" value="1"/>
</dbReference>
<organism evidence="3 4">
    <name type="scientific">Gemmata massiliana</name>
    <dbReference type="NCBI Taxonomy" id="1210884"/>
    <lineage>
        <taxon>Bacteria</taxon>
        <taxon>Pseudomonadati</taxon>
        <taxon>Planctomycetota</taxon>
        <taxon>Planctomycetia</taxon>
        <taxon>Gemmatales</taxon>
        <taxon>Gemmataceae</taxon>
        <taxon>Gemmata</taxon>
    </lineage>
</organism>
<feature type="modified residue" description="4-aspartylphosphate" evidence="1">
    <location>
        <position position="66"/>
    </location>
</feature>
<dbReference type="KEGG" id="gms:SOIL9_18210"/>
<dbReference type="PROSITE" id="PS50110">
    <property type="entry name" value="RESPONSE_REGULATORY"/>
    <property type="match status" value="1"/>
</dbReference>
<dbReference type="PANTHER" id="PTHR44520">
    <property type="entry name" value="RESPONSE REGULATOR RCP1-RELATED"/>
    <property type="match status" value="1"/>
</dbReference>
<sequence>MTVLKPILLVEDNPKDLELTLLALARSNLANEVISVRDGEECLDYLLLRGPYANRPRGNPAVVLLDLKLPKIDGLQVLEEVKKDPTLQGIPVVMLTTSREEQDLLRSYKLGVNAYVVKPVAFKEFMSAIQELGVFWAVLNEPPPGSFKPGRPAPSE</sequence>
<dbReference type="EMBL" id="LR593886">
    <property type="protein sequence ID" value="VTR95893.1"/>
    <property type="molecule type" value="Genomic_DNA"/>
</dbReference>
<gene>
    <name evidence="3" type="ORF">SOIL9_18210</name>
</gene>
<dbReference type="Pfam" id="PF00072">
    <property type="entry name" value="Response_reg"/>
    <property type="match status" value="1"/>
</dbReference>
<evidence type="ECO:0000313" key="3">
    <source>
        <dbReference type="EMBL" id="VTR95893.1"/>
    </source>
</evidence>
<protein>
    <recommendedName>
        <fullName evidence="2">Response regulatory domain-containing protein</fullName>
    </recommendedName>
</protein>
<accession>A0A6P2D484</accession>
<evidence type="ECO:0000256" key="1">
    <source>
        <dbReference type="PROSITE-ProRule" id="PRU00169"/>
    </source>
</evidence>
<dbReference type="SMART" id="SM00448">
    <property type="entry name" value="REC"/>
    <property type="match status" value="1"/>
</dbReference>
<dbReference type="PANTHER" id="PTHR44520:SF1">
    <property type="entry name" value="TWO-COMPONENT SYSTEM REGULATORY PROTEIN"/>
    <property type="match status" value="1"/>
</dbReference>
<evidence type="ECO:0000259" key="2">
    <source>
        <dbReference type="PROSITE" id="PS50110"/>
    </source>
</evidence>
<feature type="domain" description="Response regulatory" evidence="2">
    <location>
        <begin position="6"/>
        <end position="133"/>
    </location>
</feature>
<name>A0A6P2D484_9BACT</name>
<dbReference type="CDD" id="cd17557">
    <property type="entry name" value="REC_Rcp-like"/>
    <property type="match status" value="1"/>
</dbReference>
<dbReference type="GO" id="GO:0000160">
    <property type="term" value="P:phosphorelay signal transduction system"/>
    <property type="evidence" value="ECO:0007669"/>
    <property type="project" value="InterPro"/>
</dbReference>
<keyword evidence="1" id="KW-0597">Phosphoprotein</keyword>
<proteinExistence type="predicted"/>
<dbReference type="Proteomes" id="UP000464178">
    <property type="component" value="Chromosome"/>
</dbReference>
<dbReference type="AlphaFoldDB" id="A0A6P2D484"/>
<dbReference type="InterPro" id="IPR052893">
    <property type="entry name" value="TCS_response_regulator"/>
</dbReference>
<reference evidence="3 4" key="1">
    <citation type="submission" date="2019-05" db="EMBL/GenBank/DDBJ databases">
        <authorList>
            <consortium name="Science for Life Laboratories"/>
        </authorList>
    </citation>
    <scope>NUCLEOTIDE SEQUENCE [LARGE SCALE GENOMIC DNA]</scope>
    <source>
        <strain evidence="3">Soil9</strain>
    </source>
</reference>
<evidence type="ECO:0000313" key="4">
    <source>
        <dbReference type="Proteomes" id="UP000464178"/>
    </source>
</evidence>